<keyword evidence="2" id="KW-0663">Pyridoxal phosphate</keyword>
<organism evidence="5 6">
    <name type="scientific">Pseudomonas putida</name>
    <name type="common">Arthrobacter siderocapsulatus</name>
    <dbReference type="NCBI Taxonomy" id="303"/>
    <lineage>
        <taxon>Bacteria</taxon>
        <taxon>Pseudomonadati</taxon>
        <taxon>Pseudomonadota</taxon>
        <taxon>Gammaproteobacteria</taxon>
        <taxon>Pseudomonadales</taxon>
        <taxon>Pseudomonadaceae</taxon>
        <taxon>Pseudomonas</taxon>
    </lineage>
</organism>
<protein>
    <submittedName>
        <fullName evidence="5">Threonine dehydratase</fullName>
    </submittedName>
</protein>
<dbReference type="PANTHER" id="PTHR48078">
    <property type="entry name" value="THREONINE DEHYDRATASE, MITOCHONDRIAL-RELATED"/>
    <property type="match status" value="1"/>
</dbReference>
<gene>
    <name evidence="5" type="ORF">H4C47_18895</name>
</gene>
<dbReference type="InterPro" id="IPR050147">
    <property type="entry name" value="Ser/Thr_Dehydratase"/>
</dbReference>
<evidence type="ECO:0000313" key="6">
    <source>
        <dbReference type="Proteomes" id="UP000553948"/>
    </source>
</evidence>
<dbReference type="EMBL" id="JACGDG010000017">
    <property type="protein sequence ID" value="MBA6117792.1"/>
    <property type="molecule type" value="Genomic_DNA"/>
</dbReference>
<reference evidence="5 6" key="1">
    <citation type="submission" date="2020-07" db="EMBL/GenBank/DDBJ databases">
        <title>Diversity of carbapenemase encoding genes among Pseudomonas putida group clinical isolates in a tertiary Brazilian hospital.</title>
        <authorList>
            <person name="Alberto-Lei F."/>
            <person name="Nodari C.S."/>
            <person name="Streling A.P."/>
            <person name="Paulino J.T."/>
            <person name="Bessa-Neto F.O."/>
            <person name="Cayo R."/>
            <person name="Gales A.C."/>
        </authorList>
    </citation>
    <scope>NUCLEOTIDE SEQUENCE [LARGE SCALE GENOMIC DNA]</scope>
    <source>
        <strain evidence="5 6">12464</strain>
    </source>
</reference>
<keyword evidence="3" id="KW-0456">Lyase</keyword>
<dbReference type="InterPro" id="IPR001926">
    <property type="entry name" value="TrpB-like_PALP"/>
</dbReference>
<dbReference type="InterPro" id="IPR036052">
    <property type="entry name" value="TrpB-like_PALP_sf"/>
</dbReference>
<comment type="caution">
    <text evidence="5">The sequence shown here is derived from an EMBL/GenBank/DDBJ whole genome shotgun (WGS) entry which is preliminary data.</text>
</comment>
<evidence type="ECO:0000256" key="1">
    <source>
        <dbReference type="ARBA" id="ARBA00001933"/>
    </source>
</evidence>
<dbReference type="GO" id="GO:0004794">
    <property type="term" value="F:threonine deaminase activity"/>
    <property type="evidence" value="ECO:0007669"/>
    <property type="project" value="TreeGrafter"/>
</dbReference>
<dbReference type="CDD" id="cd01562">
    <property type="entry name" value="Thr-dehyd"/>
    <property type="match status" value="1"/>
</dbReference>
<dbReference type="GO" id="GO:0003941">
    <property type="term" value="F:L-serine ammonia-lyase activity"/>
    <property type="evidence" value="ECO:0007669"/>
    <property type="project" value="TreeGrafter"/>
</dbReference>
<dbReference type="Proteomes" id="UP000553948">
    <property type="component" value="Unassembled WGS sequence"/>
</dbReference>
<dbReference type="GO" id="GO:0006567">
    <property type="term" value="P:L-threonine catabolic process"/>
    <property type="evidence" value="ECO:0007669"/>
    <property type="project" value="TreeGrafter"/>
</dbReference>
<dbReference type="NCBIfam" id="NF004771">
    <property type="entry name" value="PRK06110.1"/>
    <property type="match status" value="1"/>
</dbReference>
<name>A0A7W2QKD6_PSEPU</name>
<dbReference type="GO" id="GO:0006565">
    <property type="term" value="P:L-serine catabolic process"/>
    <property type="evidence" value="ECO:0007669"/>
    <property type="project" value="TreeGrafter"/>
</dbReference>
<proteinExistence type="predicted"/>
<feature type="domain" description="Tryptophan synthase beta chain-like PALP" evidence="4">
    <location>
        <begin position="16"/>
        <end position="303"/>
    </location>
</feature>
<dbReference type="RefSeq" id="WP_176513344.1">
    <property type="nucleotide sequence ID" value="NZ_CP060529.1"/>
</dbReference>
<evidence type="ECO:0000256" key="3">
    <source>
        <dbReference type="ARBA" id="ARBA00023239"/>
    </source>
</evidence>
<evidence type="ECO:0000259" key="4">
    <source>
        <dbReference type="Pfam" id="PF00291"/>
    </source>
</evidence>
<evidence type="ECO:0000313" key="5">
    <source>
        <dbReference type="EMBL" id="MBA6117792.1"/>
    </source>
</evidence>
<dbReference type="PANTHER" id="PTHR48078:SF7">
    <property type="entry name" value="BLL6502 PROTEIN"/>
    <property type="match status" value="1"/>
</dbReference>
<dbReference type="Pfam" id="PF00291">
    <property type="entry name" value="PALP"/>
    <property type="match status" value="1"/>
</dbReference>
<accession>A0A7W2QKD6</accession>
<dbReference type="Gene3D" id="3.40.50.1100">
    <property type="match status" value="2"/>
</dbReference>
<dbReference type="SUPFAM" id="SSF53686">
    <property type="entry name" value="Tryptophan synthase beta subunit-like PLP-dependent enzymes"/>
    <property type="match status" value="1"/>
</dbReference>
<comment type="cofactor">
    <cofactor evidence="1">
        <name>pyridoxal 5'-phosphate</name>
        <dbReference type="ChEBI" id="CHEBI:597326"/>
    </cofactor>
</comment>
<evidence type="ECO:0000256" key="2">
    <source>
        <dbReference type="ARBA" id="ARBA00022898"/>
    </source>
</evidence>
<dbReference type="GO" id="GO:0009097">
    <property type="term" value="P:isoleucine biosynthetic process"/>
    <property type="evidence" value="ECO:0007669"/>
    <property type="project" value="TreeGrafter"/>
</dbReference>
<dbReference type="AlphaFoldDB" id="A0A7W2QKD6"/>
<sequence>MFDLAALREAAAFVHQHVPATPQYAWPLLAERLGCQVWVKHENHAPTGAFKVRGGLVYVRSLLDEGAPPRGLVTATRGNHGQSMALAARQAGLPLVIVVPEGNATEKNAAMRALGAELVEHGADFDVAREEAARLAAQLGYDMVPSFHPELVRGVATYALELFEAVADLDCVYVPIGMGSGICGLIQARNLLGLKTEIVGVVSSAADAYAQSFEQGRIVTTATANTFADGMACRVPHPDAFALVRENAARIVRVDDAEVAAAMRLYHEATHNTAEGAGAAALAALWQEREQQTGKRVAVVLSGANIDRARYAQVLTAVNG</sequence>